<evidence type="ECO:0000256" key="3">
    <source>
        <dbReference type="SAM" id="MobiDB-lite"/>
    </source>
</evidence>
<feature type="compositionally biased region" description="Basic and acidic residues" evidence="3">
    <location>
        <begin position="400"/>
        <end position="409"/>
    </location>
</feature>
<dbReference type="SUPFAM" id="SSF47473">
    <property type="entry name" value="EF-hand"/>
    <property type="match status" value="3"/>
</dbReference>
<evidence type="ECO:0000256" key="2">
    <source>
        <dbReference type="ARBA" id="ARBA00022837"/>
    </source>
</evidence>
<dbReference type="PANTHER" id="PTHR22656">
    <property type="entry name" value="EF-HAND CALCIUM-BINDING DOMAIN-CONTAINING PROTEIN 13"/>
    <property type="match status" value="1"/>
</dbReference>
<sequence length="805" mass="91191">METKARLFFQAEENIDLSDKGSDSFTTILPSRNTENKKYIKFSKTIEKKISSEVKDLSTEYKKDCNEMPEQQTCKEEQFFWGAYISGGSSPMSSGSLLWASCEAVILSGARGRACRSLQRQVAPPTVRLPKEVARKENILCKLPNQYNLPKASSPLHKPSIFRKKEKLSNLDLTLYEEMPQGYLYSQELSALHKACKIFSKIRNGKIYVNDLPLVLSILKISISDSEMRQILKIVDVDVFQDNLKIFGSIKDGRVATDEVVDILDSMGIPITSETFQDVINNTYVDSKHMVDIGDIVFILDALQGQYEDIYSDLDETASKKRLPKVEGYSLQYKKKYSLPSRLTGSSMSKKLIKKIPQYPRKIMEENDSEIQPSKNFEQIRKFPGEPYAKSGMNFKKHSEKAENYDSKSKLPNLKSTTSVNKSLDKNGISNIPKLENLVVRKDATLLKHVSSKEKTAVNTLENVCDAISKLQENSIAPEELQHILPSLGITLLDEDLQEIMTETTRNESGMVNLEDFMKALCKEQSLSEYDVLTDVIKAIDKIKDENVDSEDLKTCLQNLGIYLSKPELEKVRELTKADETQKVNFKDFVNTMLSNTESFSEKLSLPATIENLHNIIKEQIGVSDLWNTLSSLNNNLKKDEFLTALKLATIGEGDKVEFEEFAKGVKNMYDTSRLGELEEIALALDSLEGNMIAETNLEDFLRNVGIKSPEEAIENIHSNFVNEDDMVNVKDCMEALKDTQKFSNFIALNKTISTLNLMEECDQSDEEKYRDVLENADRHFATDDLQIIKDGSVVEEISTYTPKY</sequence>
<organism evidence="4 5">
    <name type="scientific">Octodon degus</name>
    <name type="common">Degu</name>
    <name type="synonym">Sciurus degus</name>
    <dbReference type="NCBI Taxonomy" id="10160"/>
    <lineage>
        <taxon>Eukaryota</taxon>
        <taxon>Metazoa</taxon>
        <taxon>Chordata</taxon>
        <taxon>Craniata</taxon>
        <taxon>Vertebrata</taxon>
        <taxon>Euteleostomi</taxon>
        <taxon>Mammalia</taxon>
        <taxon>Eutheria</taxon>
        <taxon>Euarchontoglires</taxon>
        <taxon>Glires</taxon>
        <taxon>Rodentia</taxon>
        <taxon>Hystricomorpha</taxon>
        <taxon>Octodontidae</taxon>
        <taxon>Octodon</taxon>
    </lineage>
</organism>
<proteinExistence type="predicted"/>
<keyword evidence="2" id="KW-0106">Calcium</keyword>
<keyword evidence="4" id="KW-1185">Reference proteome</keyword>
<name>A0A6P6ECT4_OCTDE</name>
<evidence type="ECO:0000313" key="5">
    <source>
        <dbReference type="RefSeq" id="XP_023569877.1"/>
    </source>
</evidence>
<protein>
    <submittedName>
        <fullName evidence="5">EF-hand calcium-binding domain-containing protein 13</fullName>
    </submittedName>
</protein>
<dbReference type="InterPro" id="IPR011992">
    <property type="entry name" value="EF-hand-dom_pair"/>
</dbReference>
<evidence type="ECO:0000256" key="1">
    <source>
        <dbReference type="ARBA" id="ARBA00022737"/>
    </source>
</evidence>
<accession>A0A6P6ECT4</accession>
<dbReference type="GeneID" id="101581775"/>
<dbReference type="Proteomes" id="UP000515203">
    <property type="component" value="Unplaced"/>
</dbReference>
<dbReference type="Gene3D" id="1.10.238.10">
    <property type="entry name" value="EF-hand"/>
    <property type="match status" value="3"/>
</dbReference>
<reference evidence="5" key="1">
    <citation type="submission" date="2025-08" db="UniProtKB">
        <authorList>
            <consortium name="RefSeq"/>
        </authorList>
    </citation>
    <scope>IDENTIFICATION</scope>
</reference>
<keyword evidence="1" id="KW-0677">Repeat</keyword>
<dbReference type="CTD" id="124989"/>
<dbReference type="InterPro" id="IPR002048">
    <property type="entry name" value="EF_hand_dom"/>
</dbReference>
<dbReference type="RefSeq" id="XP_023569877.1">
    <property type="nucleotide sequence ID" value="XM_023714109.1"/>
</dbReference>
<dbReference type="CDD" id="cd00051">
    <property type="entry name" value="EFh"/>
    <property type="match status" value="1"/>
</dbReference>
<dbReference type="InParanoid" id="A0A6P6ECT4"/>
<dbReference type="PANTHER" id="PTHR22656:SF1">
    <property type="entry name" value="EF-HAND CALCIUM-BINDING DOMAIN-CONTAINING PROTEIN 13"/>
    <property type="match status" value="1"/>
</dbReference>
<gene>
    <name evidence="5" type="primary">Efcab13</name>
</gene>
<dbReference type="OrthoDB" id="429467at2759"/>
<feature type="region of interest" description="Disordered" evidence="3">
    <location>
        <begin position="399"/>
        <end position="419"/>
    </location>
</feature>
<dbReference type="AlphaFoldDB" id="A0A6P6ECT4"/>
<dbReference type="GO" id="GO:0005509">
    <property type="term" value="F:calcium ion binding"/>
    <property type="evidence" value="ECO:0007669"/>
    <property type="project" value="InterPro"/>
</dbReference>
<evidence type="ECO:0000313" key="4">
    <source>
        <dbReference type="Proteomes" id="UP000515203"/>
    </source>
</evidence>